<feature type="domain" description="PIN" evidence="2">
    <location>
        <begin position="9"/>
        <end position="131"/>
    </location>
</feature>
<dbReference type="AlphaFoldDB" id="A0A8J6NL92"/>
<reference evidence="3 4" key="1">
    <citation type="submission" date="2020-08" db="EMBL/GenBank/DDBJ databases">
        <title>Bridging the membrane lipid divide: bacteria of the FCB group superphylum have the potential to synthesize archaeal ether lipids.</title>
        <authorList>
            <person name="Villanueva L."/>
            <person name="Von Meijenfeldt F.A.B."/>
            <person name="Westbye A.B."/>
            <person name="Yadav S."/>
            <person name="Hopmans E.C."/>
            <person name="Dutilh B.E."/>
            <person name="Sinninghe Damste J.S."/>
        </authorList>
    </citation>
    <scope>NUCLEOTIDE SEQUENCE [LARGE SCALE GENOMIC DNA]</scope>
    <source>
        <strain evidence="3">NIOZ-UU36</strain>
    </source>
</reference>
<dbReference type="Gene3D" id="3.40.50.1010">
    <property type="entry name" value="5'-nuclease"/>
    <property type="match status" value="1"/>
</dbReference>
<dbReference type="CDD" id="cd09873">
    <property type="entry name" value="PIN_Pae0151-like"/>
    <property type="match status" value="1"/>
</dbReference>
<dbReference type="InterPro" id="IPR029060">
    <property type="entry name" value="PIN-like_dom_sf"/>
</dbReference>
<sequence length="144" mass="16498">MSEDNLRWVVDASVGIKLFVNEEFSDKVHRFFIQLTEEIASEFYVPDLFYIECANILLKYTRRFNRPLEDAQADLIDLNKLILKTTPTSDLIEDSLLLASVKKLSAYDAAYAVLAQKLDLPLITADVHLARSIDWAVWIGDLDF</sequence>
<gene>
    <name evidence="3" type="ORF">H8E29_07630</name>
</gene>
<dbReference type="PANTHER" id="PTHR35901:SF1">
    <property type="entry name" value="EXONUCLEASE VAPC9"/>
    <property type="match status" value="1"/>
</dbReference>
<dbReference type="PANTHER" id="PTHR35901">
    <property type="entry name" value="RIBONUCLEASE VAPC3"/>
    <property type="match status" value="1"/>
</dbReference>
<dbReference type="InterPro" id="IPR044153">
    <property type="entry name" value="PIN_Pae0151-like"/>
</dbReference>
<evidence type="ECO:0000313" key="3">
    <source>
        <dbReference type="EMBL" id="MBC8335116.1"/>
    </source>
</evidence>
<accession>A0A8J6NL92</accession>
<dbReference type="EMBL" id="JACNJN010000092">
    <property type="protein sequence ID" value="MBC8335116.1"/>
    <property type="molecule type" value="Genomic_DNA"/>
</dbReference>
<protein>
    <submittedName>
        <fullName evidence="3">Type II toxin-antitoxin system VapC family toxin</fullName>
    </submittedName>
</protein>
<proteinExistence type="predicted"/>
<dbReference type="Proteomes" id="UP000614469">
    <property type="component" value="Unassembled WGS sequence"/>
</dbReference>
<dbReference type="InterPro" id="IPR051619">
    <property type="entry name" value="TypeII_TA_RNase_PINc/VapC"/>
</dbReference>
<organism evidence="3 4">
    <name type="scientific">Candidatus Desulfolinea nitratireducens</name>
    <dbReference type="NCBI Taxonomy" id="2841698"/>
    <lineage>
        <taxon>Bacteria</taxon>
        <taxon>Bacillati</taxon>
        <taxon>Chloroflexota</taxon>
        <taxon>Anaerolineae</taxon>
        <taxon>Anaerolineales</taxon>
        <taxon>Anaerolineales incertae sedis</taxon>
        <taxon>Candidatus Desulfolinea</taxon>
    </lineage>
</organism>
<keyword evidence="1" id="KW-0460">Magnesium</keyword>
<dbReference type="InterPro" id="IPR002716">
    <property type="entry name" value="PIN_dom"/>
</dbReference>
<dbReference type="SUPFAM" id="SSF88723">
    <property type="entry name" value="PIN domain-like"/>
    <property type="match status" value="1"/>
</dbReference>
<comment type="caution">
    <text evidence="3">The sequence shown here is derived from an EMBL/GenBank/DDBJ whole genome shotgun (WGS) entry which is preliminary data.</text>
</comment>
<name>A0A8J6NL92_9CHLR</name>
<evidence type="ECO:0000259" key="2">
    <source>
        <dbReference type="Pfam" id="PF01850"/>
    </source>
</evidence>
<evidence type="ECO:0000256" key="1">
    <source>
        <dbReference type="ARBA" id="ARBA00022842"/>
    </source>
</evidence>
<evidence type="ECO:0000313" key="4">
    <source>
        <dbReference type="Proteomes" id="UP000614469"/>
    </source>
</evidence>
<dbReference type="Pfam" id="PF01850">
    <property type="entry name" value="PIN"/>
    <property type="match status" value="1"/>
</dbReference>